<dbReference type="InterPro" id="IPR000878">
    <property type="entry name" value="4pyrrol_Mease"/>
</dbReference>
<protein>
    <recommendedName>
        <fullName evidence="6">Ribosomal RNA small subunit methyltransferase I</fullName>
        <ecNumber evidence="6">2.1.1.198</ecNumber>
    </recommendedName>
    <alternativeName>
        <fullName evidence="6">16S rRNA 2'-O-ribose C1402 methyltransferase</fullName>
    </alternativeName>
    <alternativeName>
        <fullName evidence="6">rRNA (cytidine-2'-O-)-methyltransferase RsmI</fullName>
    </alternativeName>
</protein>
<dbReference type="InterPro" id="IPR008189">
    <property type="entry name" value="rRNA_ssu_MeTfrase_I"/>
</dbReference>
<dbReference type="InterPro" id="IPR053910">
    <property type="entry name" value="RsmI_HTH"/>
</dbReference>
<dbReference type="SUPFAM" id="SSF53790">
    <property type="entry name" value="Tetrapyrrole methylase"/>
    <property type="match status" value="1"/>
</dbReference>
<keyword evidence="10" id="KW-1185">Reference proteome</keyword>
<evidence type="ECO:0000256" key="4">
    <source>
        <dbReference type="ARBA" id="ARBA00022679"/>
    </source>
</evidence>
<evidence type="ECO:0000256" key="2">
    <source>
        <dbReference type="ARBA" id="ARBA00022552"/>
    </source>
</evidence>
<comment type="similarity">
    <text evidence="6">Belongs to the methyltransferase superfamily. RsmI family.</text>
</comment>
<dbReference type="RefSeq" id="WP_015272513.1">
    <property type="nucleotide sequence ID" value="NC_019907.1"/>
</dbReference>
<proteinExistence type="inferred from homology"/>
<accession>L0EUN4</accession>
<gene>
    <name evidence="6" type="primary">rsmI</name>
    <name evidence="9" type="ordered locus">B488_00930</name>
</gene>
<dbReference type="CDD" id="cd11648">
    <property type="entry name" value="RsmI"/>
    <property type="match status" value="1"/>
</dbReference>
<feature type="domain" description="RsmI HTH" evidence="8">
    <location>
        <begin position="258"/>
        <end position="298"/>
    </location>
</feature>
<dbReference type="KEGG" id="lcc:B488_00930"/>
<dbReference type="STRING" id="1215343.B488_00930"/>
<keyword evidence="4 6" id="KW-0808">Transferase</keyword>
<comment type="subcellular location">
    <subcellularLocation>
        <location evidence="6">Cytoplasm</location>
    </subcellularLocation>
</comment>
<dbReference type="Pfam" id="PF23016">
    <property type="entry name" value="RsmI_C"/>
    <property type="match status" value="1"/>
</dbReference>
<dbReference type="InterPro" id="IPR014777">
    <property type="entry name" value="4pyrrole_Mease_sub1"/>
</dbReference>
<comment type="catalytic activity">
    <reaction evidence="6">
        <text>cytidine(1402) in 16S rRNA + S-adenosyl-L-methionine = 2'-O-methylcytidine(1402) in 16S rRNA + S-adenosyl-L-homocysteine + H(+)</text>
        <dbReference type="Rhea" id="RHEA:42924"/>
        <dbReference type="Rhea" id="RHEA-COMP:10285"/>
        <dbReference type="Rhea" id="RHEA-COMP:10286"/>
        <dbReference type="ChEBI" id="CHEBI:15378"/>
        <dbReference type="ChEBI" id="CHEBI:57856"/>
        <dbReference type="ChEBI" id="CHEBI:59789"/>
        <dbReference type="ChEBI" id="CHEBI:74495"/>
        <dbReference type="ChEBI" id="CHEBI:82748"/>
        <dbReference type="EC" id="2.1.1.198"/>
    </reaction>
</comment>
<dbReference type="InterPro" id="IPR014776">
    <property type="entry name" value="4pyrrole_Mease_sub2"/>
</dbReference>
<keyword evidence="2 6" id="KW-0698">rRNA processing</keyword>
<evidence type="ECO:0000256" key="5">
    <source>
        <dbReference type="ARBA" id="ARBA00022691"/>
    </source>
</evidence>
<keyword evidence="1 6" id="KW-0963">Cytoplasm</keyword>
<dbReference type="HOGENOM" id="CLU_044779_2_0_5"/>
<dbReference type="Gene3D" id="3.40.1010.10">
    <property type="entry name" value="Cobalt-precorrin-4 Transmethylase, Domain 1"/>
    <property type="match status" value="1"/>
</dbReference>
<reference evidence="9 10" key="1">
    <citation type="journal article" date="2012" name="Stand. Genomic Sci.">
        <title>Complete genome sequence of Liberibacter crescens BT-1.</title>
        <authorList>
            <person name="Leonard M.T."/>
            <person name="Fagen J.R."/>
            <person name="Davis-Richardson A.G."/>
            <person name="Davis M.J."/>
            <person name="Triplett E.W."/>
        </authorList>
    </citation>
    <scope>NUCLEOTIDE SEQUENCE [LARGE SCALE GENOMIC DNA]</scope>
    <source>
        <strain evidence="9 10">BT-1</strain>
    </source>
</reference>
<dbReference type="PIRSF" id="PIRSF005917">
    <property type="entry name" value="MTase_YraL"/>
    <property type="match status" value="1"/>
</dbReference>
<dbReference type="eggNOG" id="COG0313">
    <property type="taxonomic scope" value="Bacteria"/>
</dbReference>
<evidence type="ECO:0000256" key="1">
    <source>
        <dbReference type="ARBA" id="ARBA00022490"/>
    </source>
</evidence>
<dbReference type="InterPro" id="IPR018063">
    <property type="entry name" value="SAM_MeTrfase_RsmI_CS"/>
</dbReference>
<evidence type="ECO:0000256" key="3">
    <source>
        <dbReference type="ARBA" id="ARBA00022603"/>
    </source>
</evidence>
<dbReference type="PANTHER" id="PTHR46111">
    <property type="entry name" value="RIBOSOMAL RNA SMALL SUBUNIT METHYLTRANSFERASE I"/>
    <property type="match status" value="1"/>
</dbReference>
<evidence type="ECO:0000313" key="9">
    <source>
        <dbReference type="EMBL" id="AGA64086.1"/>
    </source>
</evidence>
<dbReference type="GO" id="GO:0070677">
    <property type="term" value="F:rRNA (cytosine-2'-O-)-methyltransferase activity"/>
    <property type="evidence" value="ECO:0007669"/>
    <property type="project" value="UniProtKB-UniRule"/>
</dbReference>
<comment type="function">
    <text evidence="6">Catalyzes the 2'-O-methylation of the ribose of cytidine 1402 (C1402) in 16S rRNA.</text>
</comment>
<dbReference type="Pfam" id="PF00590">
    <property type="entry name" value="TP_methylase"/>
    <property type="match status" value="1"/>
</dbReference>
<keyword evidence="5 6" id="KW-0949">S-adenosyl-L-methionine</keyword>
<organism evidence="9 10">
    <name type="scientific">Liberibacter crescens (strain BT-1)</name>
    <dbReference type="NCBI Taxonomy" id="1215343"/>
    <lineage>
        <taxon>Bacteria</taxon>
        <taxon>Pseudomonadati</taxon>
        <taxon>Pseudomonadota</taxon>
        <taxon>Alphaproteobacteria</taxon>
        <taxon>Hyphomicrobiales</taxon>
        <taxon>Rhizobiaceae</taxon>
        <taxon>Liberibacter</taxon>
    </lineage>
</organism>
<name>L0EUN4_LIBCB</name>
<dbReference type="EMBL" id="CP003789">
    <property type="protein sequence ID" value="AGA64086.1"/>
    <property type="molecule type" value="Genomic_DNA"/>
</dbReference>
<keyword evidence="3 6" id="KW-0489">Methyltransferase</keyword>
<sequence length="306" mass="34265">MEQKNINPDHKNLLQIDKNIDSKPLESGLYVISTPIGNLEDITIRALKVLSNVDIVACEDTRLTSILMDRYSIKAKLYTYNEHNSHKMAKYFLDALQEKASIALVSDSGTPLISDPGYHLVYLAIQKGYRIIPIPGPSAPLAALVASGLSNKSFFFAGFLPAKRKAKRDLLITLASIPSTLILFEAPHRLKETLKDCSEILGGERFATVCREMTKIYEEFQRHTLSNLELIYKEKTQIKGEIVLVVGPPDKQPNPLNEEEVDKLLYSLYQKMSKAKAASTAARITGMPRKQLYTRLLEKEIVNASS</sequence>
<evidence type="ECO:0000313" key="10">
    <source>
        <dbReference type="Proteomes" id="UP000010799"/>
    </source>
</evidence>
<dbReference type="PROSITE" id="PS01296">
    <property type="entry name" value="RSMI"/>
    <property type="match status" value="1"/>
</dbReference>
<evidence type="ECO:0000259" key="8">
    <source>
        <dbReference type="Pfam" id="PF23016"/>
    </source>
</evidence>
<evidence type="ECO:0000256" key="6">
    <source>
        <dbReference type="HAMAP-Rule" id="MF_01877"/>
    </source>
</evidence>
<dbReference type="FunFam" id="3.30.950.10:FF:000002">
    <property type="entry name" value="Ribosomal RNA small subunit methyltransferase I"/>
    <property type="match status" value="1"/>
</dbReference>
<dbReference type="FunFam" id="3.40.1010.10:FF:000007">
    <property type="entry name" value="Ribosomal RNA small subunit methyltransferase I"/>
    <property type="match status" value="1"/>
</dbReference>
<dbReference type="PANTHER" id="PTHR46111:SF1">
    <property type="entry name" value="RIBOSOMAL RNA SMALL SUBUNIT METHYLTRANSFERASE I"/>
    <property type="match status" value="1"/>
</dbReference>
<dbReference type="InterPro" id="IPR035996">
    <property type="entry name" value="4pyrrol_Methylase_sf"/>
</dbReference>
<dbReference type="Gene3D" id="3.30.950.10">
    <property type="entry name" value="Methyltransferase, Cobalt-precorrin-4 Transmethylase, Domain 2"/>
    <property type="match status" value="1"/>
</dbReference>
<dbReference type="NCBIfam" id="TIGR00096">
    <property type="entry name" value="16S rRNA (cytidine(1402)-2'-O)-methyltransferase"/>
    <property type="match status" value="1"/>
</dbReference>
<dbReference type="AlphaFoldDB" id="L0EUN4"/>
<evidence type="ECO:0000259" key="7">
    <source>
        <dbReference type="Pfam" id="PF00590"/>
    </source>
</evidence>
<dbReference type="PATRIC" id="fig|1215343.11.peg.98"/>
<dbReference type="Proteomes" id="UP000010799">
    <property type="component" value="Chromosome"/>
</dbReference>
<dbReference type="EC" id="2.1.1.198" evidence="6"/>
<feature type="domain" description="Tetrapyrrole methylase" evidence="7">
    <location>
        <begin position="29"/>
        <end position="228"/>
    </location>
</feature>
<dbReference type="GO" id="GO:0005737">
    <property type="term" value="C:cytoplasm"/>
    <property type="evidence" value="ECO:0007669"/>
    <property type="project" value="UniProtKB-SubCell"/>
</dbReference>
<dbReference type="HAMAP" id="MF_01877">
    <property type="entry name" value="16SrRNA_methyltr_I"/>
    <property type="match status" value="1"/>
</dbReference>